<dbReference type="eggNOG" id="COG1226">
    <property type="taxonomic scope" value="Bacteria"/>
</dbReference>
<evidence type="ECO:0000256" key="2">
    <source>
        <dbReference type="SAM" id="Phobius"/>
    </source>
</evidence>
<dbReference type="InterPro" id="IPR003148">
    <property type="entry name" value="RCK_N"/>
</dbReference>
<dbReference type="GO" id="GO:0006813">
    <property type="term" value="P:potassium ion transport"/>
    <property type="evidence" value="ECO:0007669"/>
    <property type="project" value="InterPro"/>
</dbReference>
<keyword evidence="4" id="KW-0407">Ion channel</keyword>
<sequence length="334" mass="37306">MIIRTLSSLYFRTPILLRLLITVIGAMIFFGVLIRIIEPAIFPTIFDGIWWAFVTGSTVGYGDYVPLSVAGKLTGILLILAGGGIVTFYMATVSSTTIQHEQDLSEGRVAYKGHDHLILVGWNERTRQLIDMMNQYIHHESIVLVDESLHNVPYRKYHLHFIKGNSCIDDTLGRANATSARSIIITSDPSLSEQQADQMSILTTVAAKGINPNAIIITEILTSAQIKNAYRAGATSVIRSNDFMSSLFFHEVYRKDPAEPFQALVTQLSTQQYLEVIPTEELIGESFQSCLVYFMKTEDLLIGIRQDGYVMINPPAETIVKEEDRLITLSALQQ</sequence>
<feature type="transmembrane region" description="Helical" evidence="2">
    <location>
        <begin position="15"/>
        <end position="34"/>
    </location>
</feature>
<dbReference type="PROSITE" id="PS51201">
    <property type="entry name" value="RCK_N"/>
    <property type="match status" value="1"/>
</dbReference>
<dbReference type="InterPro" id="IPR013099">
    <property type="entry name" value="K_chnl_dom"/>
</dbReference>
<dbReference type="PANTHER" id="PTHR43833:SF9">
    <property type="entry name" value="POTASSIUM CHANNEL PROTEIN YUGO-RELATED"/>
    <property type="match status" value="1"/>
</dbReference>
<dbReference type="PANTHER" id="PTHR43833">
    <property type="entry name" value="POTASSIUM CHANNEL PROTEIN 2-RELATED-RELATED"/>
    <property type="match status" value="1"/>
</dbReference>
<gene>
    <name evidence="4" type="ORF">N781_07485</name>
</gene>
<dbReference type="PRINTS" id="PR00169">
    <property type="entry name" value="KCHANNEL"/>
</dbReference>
<comment type="caution">
    <text evidence="4">The sequence shown here is derived from an EMBL/GenBank/DDBJ whole genome shotgun (WGS) entry which is preliminary data.</text>
</comment>
<evidence type="ECO:0000313" key="4">
    <source>
        <dbReference type="EMBL" id="KGX89525.1"/>
    </source>
</evidence>
<dbReference type="Pfam" id="PF02254">
    <property type="entry name" value="TrkA_N"/>
    <property type="match status" value="1"/>
</dbReference>
<dbReference type="GO" id="GO:0034220">
    <property type="term" value="P:monoatomic ion transmembrane transport"/>
    <property type="evidence" value="ECO:0007669"/>
    <property type="project" value="UniProtKB-KW"/>
</dbReference>
<dbReference type="SUPFAM" id="SSF81324">
    <property type="entry name" value="Voltage-gated potassium channels"/>
    <property type="match status" value="1"/>
</dbReference>
<dbReference type="RefSeq" id="WP_026801391.1">
    <property type="nucleotide sequence ID" value="NZ_AULI01000016.1"/>
</dbReference>
<proteinExistence type="predicted"/>
<organism evidence="4 5">
    <name type="scientific">Pontibacillus halophilus JSM 076056 = DSM 19796</name>
    <dbReference type="NCBI Taxonomy" id="1385510"/>
    <lineage>
        <taxon>Bacteria</taxon>
        <taxon>Bacillati</taxon>
        <taxon>Bacillota</taxon>
        <taxon>Bacilli</taxon>
        <taxon>Bacillales</taxon>
        <taxon>Bacillaceae</taxon>
        <taxon>Pontibacillus</taxon>
    </lineage>
</organism>
<keyword evidence="2" id="KW-0472">Membrane</keyword>
<dbReference type="STRING" id="1385510.GCA_000425205_03169"/>
<dbReference type="SUPFAM" id="SSF51735">
    <property type="entry name" value="NAD(P)-binding Rossmann-fold domains"/>
    <property type="match status" value="1"/>
</dbReference>
<keyword evidence="2" id="KW-1133">Transmembrane helix</keyword>
<dbReference type="GO" id="GO:0005886">
    <property type="term" value="C:plasma membrane"/>
    <property type="evidence" value="ECO:0007669"/>
    <property type="project" value="UniProtKB-SubCell"/>
</dbReference>
<comment type="subcellular location">
    <subcellularLocation>
        <location evidence="1">Cell membrane</location>
        <topology evidence="1">Multi-pass membrane protein</topology>
    </subcellularLocation>
</comment>
<keyword evidence="4" id="KW-0406">Ion transport</keyword>
<keyword evidence="5" id="KW-1185">Reference proteome</keyword>
<evidence type="ECO:0000259" key="3">
    <source>
        <dbReference type="PROSITE" id="PS51201"/>
    </source>
</evidence>
<keyword evidence="4" id="KW-0813">Transport</keyword>
<accession>A0A0A5GEI9</accession>
<name>A0A0A5GEI9_9BACI</name>
<evidence type="ECO:0000256" key="1">
    <source>
        <dbReference type="ARBA" id="ARBA00004651"/>
    </source>
</evidence>
<keyword evidence="2" id="KW-0812">Transmembrane</keyword>
<dbReference type="Gene3D" id="3.40.50.720">
    <property type="entry name" value="NAD(P)-binding Rossmann-like Domain"/>
    <property type="match status" value="1"/>
</dbReference>
<dbReference type="OrthoDB" id="9785285at2"/>
<dbReference type="Proteomes" id="UP000030528">
    <property type="component" value="Unassembled WGS sequence"/>
</dbReference>
<dbReference type="InterPro" id="IPR050721">
    <property type="entry name" value="Trk_Ktr_HKT_K-transport"/>
</dbReference>
<dbReference type="EMBL" id="AVPE01000022">
    <property type="protein sequence ID" value="KGX89525.1"/>
    <property type="molecule type" value="Genomic_DNA"/>
</dbReference>
<feature type="transmembrane region" description="Helical" evidence="2">
    <location>
        <begin position="73"/>
        <end position="91"/>
    </location>
</feature>
<dbReference type="Pfam" id="PF07885">
    <property type="entry name" value="Ion_trans_2"/>
    <property type="match status" value="1"/>
</dbReference>
<dbReference type="AlphaFoldDB" id="A0A0A5GEI9"/>
<reference evidence="4 5" key="1">
    <citation type="submission" date="2013-08" db="EMBL/GenBank/DDBJ databases">
        <authorList>
            <person name="Huang J."/>
            <person name="Wang G."/>
        </authorList>
    </citation>
    <scope>NUCLEOTIDE SEQUENCE [LARGE SCALE GENOMIC DNA]</scope>
    <source>
        <strain evidence="4 5">JSM 076056</strain>
    </source>
</reference>
<evidence type="ECO:0000313" key="5">
    <source>
        <dbReference type="Proteomes" id="UP000030528"/>
    </source>
</evidence>
<protein>
    <submittedName>
        <fullName evidence="4">Potassium channel protein</fullName>
    </submittedName>
</protein>
<dbReference type="InterPro" id="IPR036291">
    <property type="entry name" value="NAD(P)-bd_dom_sf"/>
</dbReference>
<feature type="transmembrane region" description="Helical" evidence="2">
    <location>
        <begin position="40"/>
        <end position="61"/>
    </location>
</feature>
<feature type="domain" description="RCK N-terminal" evidence="3">
    <location>
        <begin position="114"/>
        <end position="239"/>
    </location>
</feature>
<dbReference type="Gene3D" id="1.10.287.70">
    <property type="match status" value="1"/>
</dbReference>